<keyword evidence="9" id="KW-1185">Reference proteome</keyword>
<reference evidence="8 9" key="1">
    <citation type="submission" date="2018-02" db="EMBL/GenBank/DDBJ databases">
        <title>Genome sequences of Apibacter spp., gut symbionts of Asian honey bees.</title>
        <authorList>
            <person name="Kwong W.K."/>
            <person name="Steele M.I."/>
            <person name="Moran N.A."/>
        </authorList>
    </citation>
    <scope>NUCLEOTIDE SEQUENCE [LARGE SCALE GENOMIC DNA]</scope>
    <source>
        <strain evidence="9">wkB301</strain>
    </source>
</reference>
<proteinExistence type="predicted"/>
<feature type="compositionally biased region" description="Basic and acidic residues" evidence="4">
    <location>
        <begin position="389"/>
        <end position="406"/>
    </location>
</feature>
<sequence>MKIKLFLLLFVFFNLIVKAQKTIRYDLTIKDTIVNYTGKTKKAFSVNGKIPMPTITFTEGDTALIYIHNKLKKKTTSLHWHGIILPSQYDGVDYINSAPIKAGETVVYKFPIIQNGTYWYHSHTGFQEQDGMYGSFIIHKRNEKQLLPEYTVLLGDWTNANSKDVMRRLYFGEDWFSIQKNKIQKGVTQSYWDALKQGYLGTKLKNEWKRMEAMDVSDIYYDIVTINGKKEDQCLLPLYSGDKIKLRLINGGSSSYFWINYAGGKMSVVATDGKEVQPVSVDRLIIGIGETYDVIVTIPDNKSYQLLATTEDRTRSTSLWLGNGEKHYAEFLKPLKYFEGMKMMNGMMKMNGDLEKSHMDMSLQKMDMNAVMYPEISPEPKRNQNNGKMNEEKNTKDQNTIHRSNHDSENVESHMANMGSMEQSMHHISNTTLSSTPVTLNYTNLKSVVPTILPEGPVKELKFELTGNMNRYLWAINNKTVSESDKILIKKGEKIKITLYNNTMMRHPMHLHGHFFRILNGQGEYSPLKHTIDIMPMETDTIEFEASESGDWFFHCHILYHMMSGMGRVFSYVNSPKNPQLHDPKMDWKMFTMMDKMKRFMIQNEVSNQGNIGKARLENKRWGTQAEWKLAYKSDPGYDVEARFGRYIGKMQWFFPYIGYNFSYNRGKKDKNIFGQKYTDDTRNLFTAGFRYLLPMRVFLDARVSHDGEVTMKLEKEGMVIAPRIRMDLLINNHLDFTTRAKYILTKTTSISGFYDSKMKWGAGLTFRY</sequence>
<dbReference type="EMBL" id="PSZM01000036">
    <property type="protein sequence ID" value="PQL93212.1"/>
    <property type="molecule type" value="Genomic_DNA"/>
</dbReference>
<comment type="caution">
    <text evidence="8">The sequence shown here is derived from an EMBL/GenBank/DDBJ whole genome shotgun (WGS) entry which is preliminary data.</text>
</comment>
<dbReference type="InterPro" id="IPR033138">
    <property type="entry name" value="Cu_oxidase_CS"/>
</dbReference>
<accession>A0A2S8AE24</accession>
<dbReference type="Gene3D" id="2.60.40.420">
    <property type="entry name" value="Cupredoxins - blue copper proteins"/>
    <property type="match status" value="3"/>
</dbReference>
<dbReference type="InterPro" id="IPR011707">
    <property type="entry name" value="Cu-oxidase-like_N"/>
</dbReference>
<evidence type="ECO:0000259" key="5">
    <source>
        <dbReference type="Pfam" id="PF00394"/>
    </source>
</evidence>
<dbReference type="InterPro" id="IPR008972">
    <property type="entry name" value="Cupredoxin"/>
</dbReference>
<protein>
    <submittedName>
        <fullName evidence="8">Copper oxidase</fullName>
    </submittedName>
</protein>
<evidence type="ECO:0000313" key="9">
    <source>
        <dbReference type="Proteomes" id="UP000238042"/>
    </source>
</evidence>
<evidence type="ECO:0000259" key="7">
    <source>
        <dbReference type="Pfam" id="PF07732"/>
    </source>
</evidence>
<evidence type="ECO:0000256" key="1">
    <source>
        <dbReference type="ARBA" id="ARBA00022723"/>
    </source>
</evidence>
<dbReference type="InterPro" id="IPR002355">
    <property type="entry name" value="Cu_oxidase_Cu_BS"/>
</dbReference>
<evidence type="ECO:0000256" key="3">
    <source>
        <dbReference type="ARBA" id="ARBA00023008"/>
    </source>
</evidence>
<evidence type="ECO:0000313" key="8">
    <source>
        <dbReference type="EMBL" id="PQL93212.1"/>
    </source>
</evidence>
<dbReference type="InterPro" id="IPR001117">
    <property type="entry name" value="Cu-oxidase_2nd"/>
</dbReference>
<gene>
    <name evidence="8" type="ORF">C4S77_06005</name>
</gene>
<dbReference type="SUPFAM" id="SSF49503">
    <property type="entry name" value="Cupredoxins"/>
    <property type="match status" value="3"/>
</dbReference>
<feature type="domain" description="Plastocyanin-like" evidence="7">
    <location>
        <begin position="30"/>
        <end position="142"/>
    </location>
</feature>
<evidence type="ECO:0000256" key="2">
    <source>
        <dbReference type="ARBA" id="ARBA00023002"/>
    </source>
</evidence>
<dbReference type="GO" id="GO:0016491">
    <property type="term" value="F:oxidoreductase activity"/>
    <property type="evidence" value="ECO:0007669"/>
    <property type="project" value="UniProtKB-KW"/>
</dbReference>
<dbReference type="InterPro" id="IPR034282">
    <property type="entry name" value="CuRO_2_CopA"/>
</dbReference>
<dbReference type="PROSITE" id="PS00080">
    <property type="entry name" value="MULTICOPPER_OXIDASE2"/>
    <property type="match status" value="1"/>
</dbReference>
<dbReference type="AlphaFoldDB" id="A0A2S8AE24"/>
<keyword evidence="2" id="KW-0560">Oxidoreductase</keyword>
<evidence type="ECO:0000259" key="6">
    <source>
        <dbReference type="Pfam" id="PF07731"/>
    </source>
</evidence>
<organism evidence="8 9">
    <name type="scientific">Apibacter adventoris</name>
    <dbReference type="NCBI Taxonomy" id="1679466"/>
    <lineage>
        <taxon>Bacteria</taxon>
        <taxon>Pseudomonadati</taxon>
        <taxon>Bacteroidota</taxon>
        <taxon>Flavobacteriia</taxon>
        <taxon>Flavobacteriales</taxon>
        <taxon>Weeksellaceae</taxon>
        <taxon>Apibacter</taxon>
    </lineage>
</organism>
<dbReference type="InterPro" id="IPR011706">
    <property type="entry name" value="Cu-oxidase_C"/>
</dbReference>
<evidence type="ECO:0000256" key="4">
    <source>
        <dbReference type="SAM" id="MobiDB-lite"/>
    </source>
</evidence>
<dbReference type="Pfam" id="PF07732">
    <property type="entry name" value="Cu-oxidase_3"/>
    <property type="match status" value="1"/>
</dbReference>
<dbReference type="CDD" id="cd13896">
    <property type="entry name" value="CuRO_3_CopA"/>
    <property type="match status" value="1"/>
</dbReference>
<dbReference type="Pfam" id="PF07731">
    <property type="entry name" value="Cu-oxidase_2"/>
    <property type="match status" value="1"/>
</dbReference>
<dbReference type="CDD" id="cd13874">
    <property type="entry name" value="CuRO_2_CopA"/>
    <property type="match status" value="1"/>
</dbReference>
<feature type="domain" description="Plastocyanin-like" evidence="6">
    <location>
        <begin position="460"/>
        <end position="572"/>
    </location>
</feature>
<dbReference type="Proteomes" id="UP000238042">
    <property type="component" value="Unassembled WGS sequence"/>
</dbReference>
<dbReference type="InterPro" id="IPR045087">
    <property type="entry name" value="Cu-oxidase_fam"/>
</dbReference>
<keyword evidence="3" id="KW-0186">Copper</keyword>
<dbReference type="InterPro" id="IPR034279">
    <property type="entry name" value="CuRO_3_CopA"/>
</dbReference>
<dbReference type="GO" id="GO:0005507">
    <property type="term" value="F:copper ion binding"/>
    <property type="evidence" value="ECO:0007669"/>
    <property type="project" value="InterPro"/>
</dbReference>
<name>A0A2S8AE24_9FLAO</name>
<dbReference type="PROSITE" id="PS00079">
    <property type="entry name" value="MULTICOPPER_OXIDASE1"/>
    <property type="match status" value="2"/>
</dbReference>
<keyword evidence="1" id="KW-0479">Metal-binding</keyword>
<dbReference type="OrthoDB" id="9757546at2"/>
<feature type="domain" description="Plastocyanin-like" evidence="5">
    <location>
        <begin position="149"/>
        <end position="311"/>
    </location>
</feature>
<dbReference type="PANTHER" id="PTHR11709">
    <property type="entry name" value="MULTI-COPPER OXIDASE"/>
    <property type="match status" value="1"/>
</dbReference>
<dbReference type="PANTHER" id="PTHR11709:SF394">
    <property type="entry name" value="FI03373P-RELATED"/>
    <property type="match status" value="1"/>
</dbReference>
<feature type="region of interest" description="Disordered" evidence="4">
    <location>
        <begin position="377"/>
        <end position="406"/>
    </location>
</feature>
<dbReference type="RefSeq" id="WP_105246788.1">
    <property type="nucleotide sequence ID" value="NZ_PSZM01000036.1"/>
</dbReference>
<dbReference type="Pfam" id="PF00394">
    <property type="entry name" value="Cu-oxidase"/>
    <property type="match status" value="1"/>
</dbReference>